<dbReference type="AlphaFoldDB" id="A0A119CVT5"/>
<keyword evidence="1" id="KW-0812">Transmembrane</keyword>
<keyword evidence="3" id="KW-1185">Reference proteome</keyword>
<evidence type="ECO:0000256" key="1">
    <source>
        <dbReference type="SAM" id="Phobius"/>
    </source>
</evidence>
<comment type="caution">
    <text evidence="2">The sequence shown here is derived from an EMBL/GenBank/DDBJ whole genome shotgun (WGS) entry which is preliminary data.</text>
</comment>
<feature type="transmembrane region" description="Helical" evidence="1">
    <location>
        <begin position="29"/>
        <end position="47"/>
    </location>
</feature>
<evidence type="ECO:0008006" key="4">
    <source>
        <dbReference type="Google" id="ProtNLM"/>
    </source>
</evidence>
<name>A0A119CVT5_THIDE</name>
<keyword evidence="1" id="KW-0472">Membrane</keyword>
<organism evidence="2 3">
    <name type="scientific">Thiobacillus denitrificans</name>
    <dbReference type="NCBI Taxonomy" id="36861"/>
    <lineage>
        <taxon>Bacteria</taxon>
        <taxon>Pseudomonadati</taxon>
        <taxon>Pseudomonadota</taxon>
        <taxon>Betaproteobacteria</taxon>
        <taxon>Nitrosomonadales</taxon>
        <taxon>Thiobacillaceae</taxon>
        <taxon>Thiobacillus</taxon>
    </lineage>
</organism>
<evidence type="ECO:0000313" key="3">
    <source>
        <dbReference type="Proteomes" id="UP000064243"/>
    </source>
</evidence>
<dbReference type="STRING" id="1123392.GCA_000376425_00621"/>
<keyword evidence="1" id="KW-1133">Transmembrane helix</keyword>
<protein>
    <recommendedName>
        <fullName evidence="4">Transmembrane protein</fullName>
    </recommendedName>
</protein>
<reference evidence="2 3" key="1">
    <citation type="journal article" date="2015" name="Appl. Environ. Microbiol.">
        <title>Aerobic and Anaerobic Thiosulfate Oxidation by a Cold-Adapted, Subglacial Chemoautotroph.</title>
        <authorList>
            <person name="Harrold Z.R."/>
            <person name="Skidmore M.L."/>
            <person name="Hamilton T.L."/>
            <person name="Desch L."/>
            <person name="Amada K."/>
            <person name="van Gelder W."/>
            <person name="Glover K."/>
            <person name="Roden E.E."/>
            <person name="Boyd E.S."/>
        </authorList>
    </citation>
    <scope>NUCLEOTIDE SEQUENCE [LARGE SCALE GENOMIC DNA]</scope>
    <source>
        <strain evidence="2 3">RG</strain>
    </source>
</reference>
<sequence>MGLFLVLLALFQALPVAVAAWQARQWPDTLSEWIRLALLPGALWLYLRYFSILGCRQCGDDDDVR</sequence>
<evidence type="ECO:0000313" key="2">
    <source>
        <dbReference type="EMBL" id="KVW95611.1"/>
    </source>
</evidence>
<proteinExistence type="predicted"/>
<dbReference type="PATRIC" id="fig|36861.3.peg.1809"/>
<gene>
    <name evidence="2" type="ORF">ABW22_10710</name>
</gene>
<dbReference type="EMBL" id="LDUG01000025">
    <property type="protein sequence ID" value="KVW95611.1"/>
    <property type="molecule type" value="Genomic_DNA"/>
</dbReference>
<dbReference type="Proteomes" id="UP000064243">
    <property type="component" value="Unassembled WGS sequence"/>
</dbReference>
<accession>A0A119CVT5</accession>